<evidence type="ECO:0000259" key="11">
    <source>
        <dbReference type="PROSITE" id="PS50262"/>
    </source>
</evidence>
<organism evidence="12 13">
    <name type="scientific">Microcaecilia unicolor</name>
    <dbReference type="NCBI Taxonomy" id="1415580"/>
    <lineage>
        <taxon>Eukaryota</taxon>
        <taxon>Metazoa</taxon>
        <taxon>Chordata</taxon>
        <taxon>Craniata</taxon>
        <taxon>Vertebrata</taxon>
        <taxon>Euteleostomi</taxon>
        <taxon>Amphibia</taxon>
        <taxon>Gymnophiona</taxon>
        <taxon>Siphonopidae</taxon>
        <taxon>Microcaecilia</taxon>
    </lineage>
</organism>
<dbReference type="SUPFAM" id="SSF81321">
    <property type="entry name" value="Family A G protein-coupled receptor-like"/>
    <property type="match status" value="1"/>
</dbReference>
<keyword evidence="9" id="KW-0297">G-protein coupled receptor</keyword>
<dbReference type="PROSITE" id="PS00237">
    <property type="entry name" value="G_PROTEIN_RECEP_F1_1"/>
    <property type="match status" value="1"/>
</dbReference>
<comment type="similarity">
    <text evidence="9">Belongs to the G-protein coupled receptor 1 family.</text>
</comment>
<evidence type="ECO:0000256" key="2">
    <source>
        <dbReference type="ARBA" id="ARBA00004141"/>
    </source>
</evidence>
<dbReference type="RefSeq" id="XP_030055824.1">
    <property type="nucleotide sequence ID" value="XM_030199964.1"/>
</dbReference>
<keyword evidence="3 10" id="KW-0716">Sensory transduction</keyword>
<dbReference type="PANTHER" id="PTHR26450:SF87">
    <property type="entry name" value="OLFACTORY RECEPTOR 51F2"/>
    <property type="match status" value="1"/>
</dbReference>
<sequence length="317" mass="35924">MSIMTLRNLTSLQISAFLLIGIPGLEDFHFHIAFPFCFMYIVALVGNFTILFIIKTEQSLHEPMHLFLAMLAVTDLILSTCTLPKMLGIFWFSSNEICLGECLLQMFLIHSFSAMESGILLAMAFDRYVAICHPLRHSSILTNQTIIKVAVVIATRGIILVMPFTFLVKRLDLCKSNVILHSYCEHMALVKLACEDVIVNIVYGLFVALFVVGFDIVFIALSYVMILKSVFSLPSNQARFKAFSTCGSHICVILMFYIPGLFTFLTHRFGHQISPSIHILLAISYLLIPPMMNPIVYGVKTQQIRTRVLKLFLWQRI</sequence>
<dbReference type="InterPro" id="IPR050402">
    <property type="entry name" value="OR51/52/56-like"/>
</dbReference>
<name>A0A6P7XZA5_9AMPH</name>
<evidence type="ECO:0000256" key="5">
    <source>
        <dbReference type="ARBA" id="ARBA00022725"/>
    </source>
</evidence>
<dbReference type="GO" id="GO:0004930">
    <property type="term" value="F:G protein-coupled receptor activity"/>
    <property type="evidence" value="ECO:0007669"/>
    <property type="project" value="UniProtKB-KW"/>
</dbReference>
<evidence type="ECO:0000256" key="3">
    <source>
        <dbReference type="ARBA" id="ARBA00022606"/>
    </source>
</evidence>
<dbReference type="CDD" id="cd15917">
    <property type="entry name" value="7tmA_OR51_52-like"/>
    <property type="match status" value="1"/>
</dbReference>
<feature type="transmembrane region" description="Helical" evidence="10">
    <location>
        <begin position="33"/>
        <end position="54"/>
    </location>
</feature>
<comment type="function">
    <text evidence="1">Odorant receptor.</text>
</comment>
<dbReference type="Pfam" id="PF13853">
    <property type="entry name" value="7tm_4"/>
    <property type="match status" value="1"/>
</dbReference>
<dbReference type="AlphaFoldDB" id="A0A6P7XZA5"/>
<dbReference type="FunCoup" id="A0A6P7XZA5">
    <property type="interactions" value="400"/>
</dbReference>
<dbReference type="PRINTS" id="PR00237">
    <property type="entry name" value="GPCRRHODOPSN"/>
</dbReference>
<evidence type="ECO:0000256" key="4">
    <source>
        <dbReference type="ARBA" id="ARBA00022692"/>
    </source>
</evidence>
<evidence type="ECO:0000256" key="7">
    <source>
        <dbReference type="ARBA" id="ARBA00023136"/>
    </source>
</evidence>
<dbReference type="OrthoDB" id="10254436at2759"/>
<keyword evidence="9" id="KW-0675">Receptor</keyword>
<feature type="transmembrane region" description="Helical" evidence="10">
    <location>
        <begin position="104"/>
        <end position="125"/>
    </location>
</feature>
<feature type="transmembrane region" description="Helical" evidence="10">
    <location>
        <begin position="246"/>
        <end position="265"/>
    </location>
</feature>
<dbReference type="InterPro" id="IPR000276">
    <property type="entry name" value="GPCR_Rhodpsn"/>
</dbReference>
<keyword evidence="7 10" id="KW-0472">Membrane</keyword>
<dbReference type="GeneID" id="115468326"/>
<dbReference type="GO" id="GO:0005886">
    <property type="term" value="C:plasma membrane"/>
    <property type="evidence" value="ECO:0007669"/>
    <property type="project" value="UniProtKB-SubCell"/>
</dbReference>
<dbReference type="PROSITE" id="PS50262">
    <property type="entry name" value="G_PROTEIN_RECEP_F1_2"/>
    <property type="match status" value="1"/>
</dbReference>
<keyword evidence="4 9" id="KW-0812">Transmembrane</keyword>
<evidence type="ECO:0000256" key="10">
    <source>
        <dbReference type="RuleBase" id="RU363047"/>
    </source>
</evidence>
<dbReference type="InterPro" id="IPR017452">
    <property type="entry name" value="GPCR_Rhodpsn_7TM"/>
</dbReference>
<keyword evidence="8 9" id="KW-0807">Transducer</keyword>
<feature type="domain" description="G-protein coupled receptors family 1 profile" evidence="11">
    <location>
        <begin position="46"/>
        <end position="297"/>
    </location>
</feature>
<dbReference type="KEGG" id="muo:115468326"/>
<evidence type="ECO:0000256" key="9">
    <source>
        <dbReference type="RuleBase" id="RU000688"/>
    </source>
</evidence>
<evidence type="ECO:0000256" key="1">
    <source>
        <dbReference type="ARBA" id="ARBA00002936"/>
    </source>
</evidence>
<keyword evidence="12" id="KW-1185">Reference proteome</keyword>
<dbReference type="Proteomes" id="UP000515156">
    <property type="component" value="Chromosome 4"/>
</dbReference>
<feature type="transmembrane region" description="Helical" evidence="10">
    <location>
        <begin position="146"/>
        <end position="168"/>
    </location>
</feature>
<accession>A0A6P7XZA5</accession>
<dbReference type="FunFam" id="1.20.1070.10:FF:000006">
    <property type="entry name" value="Olfactory receptor"/>
    <property type="match status" value="1"/>
</dbReference>
<keyword evidence="6 10" id="KW-1133">Transmembrane helix</keyword>
<evidence type="ECO:0000313" key="13">
    <source>
        <dbReference type="RefSeq" id="XP_030055824.1"/>
    </source>
</evidence>
<reference evidence="13" key="1">
    <citation type="submission" date="2025-08" db="UniProtKB">
        <authorList>
            <consortium name="RefSeq"/>
        </authorList>
    </citation>
    <scope>IDENTIFICATION</scope>
</reference>
<dbReference type="InParanoid" id="A0A6P7XZA5"/>
<evidence type="ECO:0000256" key="8">
    <source>
        <dbReference type="ARBA" id="ARBA00023224"/>
    </source>
</evidence>
<protein>
    <recommendedName>
        <fullName evidence="10">Olfactory receptor</fullName>
    </recommendedName>
</protein>
<dbReference type="InterPro" id="IPR000725">
    <property type="entry name" value="Olfact_rcpt"/>
</dbReference>
<proteinExistence type="inferred from homology"/>
<keyword evidence="10" id="KW-1003">Cell membrane</keyword>
<comment type="subcellular location">
    <subcellularLocation>
        <location evidence="10">Cell membrane</location>
        <topology evidence="10">Multi-pass membrane protein</topology>
    </subcellularLocation>
    <subcellularLocation>
        <location evidence="2">Membrane</location>
        <topology evidence="2">Multi-pass membrane protein</topology>
    </subcellularLocation>
</comment>
<feature type="transmembrane region" description="Helical" evidence="10">
    <location>
        <begin position="66"/>
        <end position="92"/>
    </location>
</feature>
<feature type="transmembrane region" description="Helical" evidence="10">
    <location>
        <begin position="201"/>
        <end position="226"/>
    </location>
</feature>
<evidence type="ECO:0000313" key="12">
    <source>
        <dbReference type="Proteomes" id="UP000515156"/>
    </source>
</evidence>
<dbReference type="Gene3D" id="1.20.1070.10">
    <property type="entry name" value="Rhodopsin 7-helix transmembrane proteins"/>
    <property type="match status" value="1"/>
</dbReference>
<evidence type="ECO:0000256" key="6">
    <source>
        <dbReference type="ARBA" id="ARBA00022989"/>
    </source>
</evidence>
<dbReference type="PRINTS" id="PR00245">
    <property type="entry name" value="OLFACTORYR"/>
</dbReference>
<dbReference type="PANTHER" id="PTHR26450">
    <property type="entry name" value="OLFACTORY RECEPTOR 56B1-RELATED"/>
    <property type="match status" value="1"/>
</dbReference>
<keyword evidence="5 10" id="KW-0552">Olfaction</keyword>
<feature type="transmembrane region" description="Helical" evidence="10">
    <location>
        <begin position="277"/>
        <end position="299"/>
    </location>
</feature>
<dbReference type="GO" id="GO:0004984">
    <property type="term" value="F:olfactory receptor activity"/>
    <property type="evidence" value="ECO:0007669"/>
    <property type="project" value="InterPro"/>
</dbReference>
<gene>
    <name evidence="13" type="primary">LOC115468326</name>
</gene>